<dbReference type="PANTHER" id="PTHR34322">
    <property type="entry name" value="TRANSPOSASE, Y1_TNP DOMAIN-CONTAINING"/>
    <property type="match status" value="1"/>
</dbReference>
<organism evidence="3 4">
    <name type="scientific">Ramlibacter monticola</name>
    <dbReference type="NCBI Taxonomy" id="1926872"/>
    <lineage>
        <taxon>Bacteria</taxon>
        <taxon>Pseudomonadati</taxon>
        <taxon>Pseudomonadota</taxon>
        <taxon>Betaproteobacteria</taxon>
        <taxon>Burkholderiales</taxon>
        <taxon>Comamonadaceae</taxon>
        <taxon>Ramlibacter</taxon>
    </lineage>
</organism>
<dbReference type="InterPro" id="IPR036515">
    <property type="entry name" value="Transposase_17_sf"/>
</dbReference>
<dbReference type="AlphaFoldDB" id="A0A936Z3U3"/>
<sequence length="244" mass="28117">MARLPRLTVPGYPHHIIQRGNNRQPIFGDKADYELLLGLIDEHARKQHVALHAYVLMSNHFHLLATPETAEGIPQMMQAVGRRYVRHYNLRHARTGTLWEGRYRSTLIQAERYLLACMVYIDLNPVRAGMVVDPADYPWSSHQHYVGRRSDRLVTPHPLYWELGNTPFARDQAYADLVRTGVSQAQQQALTDSVLRGWALGEPDYVADLQRRTERRVTRSQAGRPRMNTNDLSPINEEGMTDRE</sequence>
<dbReference type="GO" id="GO:0003677">
    <property type="term" value="F:DNA binding"/>
    <property type="evidence" value="ECO:0007669"/>
    <property type="project" value="InterPro"/>
</dbReference>
<gene>
    <name evidence="3" type="ORF">JJ685_18395</name>
</gene>
<feature type="domain" description="Transposase IS200-like" evidence="2">
    <location>
        <begin position="9"/>
        <end position="124"/>
    </location>
</feature>
<reference evidence="3 4" key="1">
    <citation type="journal article" date="2017" name="Int. J. Syst. Evol. Microbiol.">
        <title>Ramlibacter monticola sp. nov., isolated from forest soil.</title>
        <authorList>
            <person name="Chaudhary D.K."/>
            <person name="Kim J."/>
        </authorList>
    </citation>
    <scope>NUCLEOTIDE SEQUENCE [LARGE SCALE GENOMIC DNA]</scope>
    <source>
        <strain evidence="3 4">KACC 19175</strain>
    </source>
</reference>
<dbReference type="SUPFAM" id="SSF143422">
    <property type="entry name" value="Transposase IS200-like"/>
    <property type="match status" value="1"/>
</dbReference>
<dbReference type="EMBL" id="JAEQNE010000004">
    <property type="protein sequence ID" value="MBL0393116.1"/>
    <property type="molecule type" value="Genomic_DNA"/>
</dbReference>
<dbReference type="GO" id="GO:0004803">
    <property type="term" value="F:transposase activity"/>
    <property type="evidence" value="ECO:0007669"/>
    <property type="project" value="InterPro"/>
</dbReference>
<evidence type="ECO:0000259" key="2">
    <source>
        <dbReference type="SMART" id="SM01321"/>
    </source>
</evidence>
<evidence type="ECO:0000313" key="4">
    <source>
        <dbReference type="Proteomes" id="UP000599109"/>
    </source>
</evidence>
<dbReference type="RefSeq" id="WP_201675771.1">
    <property type="nucleotide sequence ID" value="NZ_JAEQNE010000004.1"/>
</dbReference>
<dbReference type="GO" id="GO:0006313">
    <property type="term" value="P:DNA transposition"/>
    <property type="evidence" value="ECO:0007669"/>
    <property type="project" value="InterPro"/>
</dbReference>
<dbReference type="InterPro" id="IPR002686">
    <property type="entry name" value="Transposase_17"/>
</dbReference>
<keyword evidence="4" id="KW-1185">Reference proteome</keyword>
<dbReference type="Gene3D" id="3.30.70.1290">
    <property type="entry name" value="Transposase IS200-like"/>
    <property type="match status" value="1"/>
</dbReference>
<accession>A0A936Z3U3</accession>
<comment type="caution">
    <text evidence="3">The sequence shown here is derived from an EMBL/GenBank/DDBJ whole genome shotgun (WGS) entry which is preliminary data.</text>
</comment>
<dbReference type="Proteomes" id="UP000599109">
    <property type="component" value="Unassembled WGS sequence"/>
</dbReference>
<name>A0A936Z3U3_9BURK</name>
<protein>
    <submittedName>
        <fullName evidence="3">Transposase</fullName>
    </submittedName>
</protein>
<dbReference type="Pfam" id="PF01797">
    <property type="entry name" value="Y1_Tnp"/>
    <property type="match status" value="1"/>
</dbReference>
<dbReference type="SMART" id="SM01321">
    <property type="entry name" value="Y1_Tnp"/>
    <property type="match status" value="1"/>
</dbReference>
<dbReference type="PANTHER" id="PTHR34322:SF2">
    <property type="entry name" value="TRANSPOSASE IS200-LIKE DOMAIN-CONTAINING PROTEIN"/>
    <property type="match status" value="1"/>
</dbReference>
<dbReference type="NCBIfam" id="NF047646">
    <property type="entry name" value="REP_Tyr_transpos"/>
    <property type="match status" value="1"/>
</dbReference>
<evidence type="ECO:0000256" key="1">
    <source>
        <dbReference type="SAM" id="MobiDB-lite"/>
    </source>
</evidence>
<evidence type="ECO:0000313" key="3">
    <source>
        <dbReference type="EMBL" id="MBL0393116.1"/>
    </source>
</evidence>
<feature type="region of interest" description="Disordered" evidence="1">
    <location>
        <begin position="211"/>
        <end position="244"/>
    </location>
</feature>
<proteinExistence type="predicted"/>